<evidence type="ECO:0008006" key="11">
    <source>
        <dbReference type="Google" id="ProtNLM"/>
    </source>
</evidence>
<dbReference type="EMBL" id="MU825923">
    <property type="protein sequence ID" value="KAJ7382449.1"/>
    <property type="molecule type" value="Genomic_DNA"/>
</dbReference>
<protein>
    <recommendedName>
        <fullName evidence="11">Polycystin domain-containing protein</fullName>
    </recommendedName>
</protein>
<feature type="transmembrane region" description="Helical" evidence="6">
    <location>
        <begin position="378"/>
        <end position="396"/>
    </location>
</feature>
<dbReference type="InterPro" id="IPR046791">
    <property type="entry name" value="Polycystin_dom"/>
</dbReference>
<dbReference type="GO" id="GO:0016020">
    <property type="term" value="C:membrane"/>
    <property type="evidence" value="ECO:0007669"/>
    <property type="project" value="UniProtKB-SubCell"/>
</dbReference>
<dbReference type="PANTHER" id="PTHR10877:SF150">
    <property type="entry name" value="REJ DOMAIN-CONTAINING PROTEIN"/>
    <property type="match status" value="1"/>
</dbReference>
<keyword evidence="10" id="KW-1185">Reference proteome</keyword>
<dbReference type="AlphaFoldDB" id="A0A9W9ZLY2"/>
<evidence type="ECO:0000259" key="8">
    <source>
        <dbReference type="Pfam" id="PF20519"/>
    </source>
</evidence>
<feature type="domain" description="Polycystin cation channel PKD1/PKD2" evidence="7">
    <location>
        <begin position="382"/>
        <end position="468"/>
    </location>
</feature>
<evidence type="ECO:0000256" key="3">
    <source>
        <dbReference type="ARBA" id="ARBA00022692"/>
    </source>
</evidence>
<dbReference type="InterPro" id="IPR013122">
    <property type="entry name" value="PKD1_2_channel"/>
</dbReference>
<organism evidence="9 10">
    <name type="scientific">Desmophyllum pertusum</name>
    <dbReference type="NCBI Taxonomy" id="174260"/>
    <lineage>
        <taxon>Eukaryota</taxon>
        <taxon>Metazoa</taxon>
        <taxon>Cnidaria</taxon>
        <taxon>Anthozoa</taxon>
        <taxon>Hexacorallia</taxon>
        <taxon>Scleractinia</taxon>
        <taxon>Caryophylliina</taxon>
        <taxon>Caryophylliidae</taxon>
        <taxon>Desmophyllum</taxon>
    </lineage>
</organism>
<feature type="domain" description="Polycystin" evidence="8">
    <location>
        <begin position="230"/>
        <end position="372"/>
    </location>
</feature>
<keyword evidence="3 6" id="KW-0812">Transmembrane</keyword>
<dbReference type="GO" id="GO:0050982">
    <property type="term" value="P:detection of mechanical stimulus"/>
    <property type="evidence" value="ECO:0007669"/>
    <property type="project" value="TreeGrafter"/>
</dbReference>
<dbReference type="OrthoDB" id="6779628at2759"/>
<dbReference type="GO" id="GO:0005262">
    <property type="term" value="F:calcium channel activity"/>
    <property type="evidence" value="ECO:0007669"/>
    <property type="project" value="TreeGrafter"/>
</dbReference>
<feature type="transmembrane region" description="Helical" evidence="6">
    <location>
        <begin position="416"/>
        <end position="437"/>
    </location>
</feature>
<keyword evidence="5 6" id="KW-0472">Membrane</keyword>
<comment type="similarity">
    <text evidence="2">Belongs to the polycystin family.</text>
</comment>
<comment type="subcellular location">
    <subcellularLocation>
        <location evidence="1">Membrane</location>
        <topology evidence="1">Multi-pass membrane protein</topology>
    </subcellularLocation>
</comment>
<dbReference type="Proteomes" id="UP001163046">
    <property type="component" value="Unassembled WGS sequence"/>
</dbReference>
<accession>A0A9W9ZLY2</accession>
<dbReference type="Pfam" id="PF08016">
    <property type="entry name" value="PKD_channel"/>
    <property type="match status" value="1"/>
</dbReference>
<evidence type="ECO:0000256" key="6">
    <source>
        <dbReference type="SAM" id="Phobius"/>
    </source>
</evidence>
<evidence type="ECO:0000259" key="7">
    <source>
        <dbReference type="Pfam" id="PF08016"/>
    </source>
</evidence>
<dbReference type="PANTHER" id="PTHR10877">
    <property type="entry name" value="POLYCYSTIN FAMILY MEMBER"/>
    <property type="match status" value="1"/>
</dbReference>
<evidence type="ECO:0000313" key="9">
    <source>
        <dbReference type="EMBL" id="KAJ7382449.1"/>
    </source>
</evidence>
<name>A0A9W9ZLY2_9CNID</name>
<feature type="transmembrane region" description="Helical" evidence="6">
    <location>
        <begin position="179"/>
        <end position="197"/>
    </location>
</feature>
<evidence type="ECO:0000313" key="10">
    <source>
        <dbReference type="Proteomes" id="UP001163046"/>
    </source>
</evidence>
<proteinExistence type="inferred from homology"/>
<feature type="transmembrane region" description="Helical" evidence="6">
    <location>
        <begin position="61"/>
        <end position="84"/>
    </location>
</feature>
<sequence length="487" mass="55977">MPRFIIGEHNLTKPSAWDHSSFLHDKLSRVYKATFSSCRFTSSFCYSRRPQHACKNGLWRWLFYITWGLCSVLTVTSAVCHCFIQSHVGKRKSQEWVSSVAVSFFQDILIVQPCKCLLLVSLTVMFSKCKAKKVLPFGQHGGVVPDKKVKAISMTTTDLLKSRKESAARARHRSMIKQACFYFGIFLLLLEYFRMAAEIPRDICCQNPLKTTRGVLRSNSQLPNLFSSVQCPVHQLANSWQQSCYDSYSQGKEFREPFQPNQATSLIQFRGCPLPWLYQTAKELNSSSQWGQHAWYGGGGYSAYLGYEEETARTITHLLQSENWVDRQTRAVIVEFSVFNPTSNILAVCSLFFELLQTGQATVFKRIDTISLYNTDSILQVFQGLCLVIFFAMVFFKFGETIVAVVRQRRRYFRLVWNWLELAHLMSSILLLLFSFMKSYHVSVSAQKHAAEHLCYSQFSTVRSMGRCENSFPSRARVSLPRSNYYS</sequence>
<evidence type="ECO:0000256" key="1">
    <source>
        <dbReference type="ARBA" id="ARBA00004141"/>
    </source>
</evidence>
<reference evidence="9" key="1">
    <citation type="submission" date="2023-01" db="EMBL/GenBank/DDBJ databases">
        <title>Genome assembly of the deep-sea coral Lophelia pertusa.</title>
        <authorList>
            <person name="Herrera S."/>
            <person name="Cordes E."/>
        </authorList>
    </citation>
    <scope>NUCLEOTIDE SEQUENCE</scope>
    <source>
        <strain evidence="9">USNM1676648</strain>
        <tissue evidence="9">Polyp</tissue>
    </source>
</reference>
<evidence type="ECO:0000256" key="4">
    <source>
        <dbReference type="ARBA" id="ARBA00022989"/>
    </source>
</evidence>
<keyword evidence="4 6" id="KW-1133">Transmembrane helix</keyword>
<evidence type="ECO:0000256" key="5">
    <source>
        <dbReference type="ARBA" id="ARBA00023136"/>
    </source>
</evidence>
<evidence type="ECO:0000256" key="2">
    <source>
        <dbReference type="ARBA" id="ARBA00007200"/>
    </source>
</evidence>
<dbReference type="InterPro" id="IPR051223">
    <property type="entry name" value="Polycystin"/>
</dbReference>
<comment type="caution">
    <text evidence="9">The sequence shown here is derived from an EMBL/GenBank/DDBJ whole genome shotgun (WGS) entry which is preliminary data.</text>
</comment>
<gene>
    <name evidence="9" type="ORF">OS493_034886</name>
</gene>
<dbReference type="Pfam" id="PF20519">
    <property type="entry name" value="Polycystin_dom"/>
    <property type="match status" value="1"/>
</dbReference>